<evidence type="ECO:0000313" key="1">
    <source>
        <dbReference type="EMBL" id="MCE0480630.1"/>
    </source>
</evidence>
<organism evidence="1 2">
    <name type="scientific">Datura stramonium</name>
    <name type="common">Jimsonweed</name>
    <name type="synonym">Common thornapple</name>
    <dbReference type="NCBI Taxonomy" id="4076"/>
    <lineage>
        <taxon>Eukaryota</taxon>
        <taxon>Viridiplantae</taxon>
        <taxon>Streptophyta</taxon>
        <taxon>Embryophyta</taxon>
        <taxon>Tracheophyta</taxon>
        <taxon>Spermatophyta</taxon>
        <taxon>Magnoliopsida</taxon>
        <taxon>eudicotyledons</taxon>
        <taxon>Gunneridae</taxon>
        <taxon>Pentapetalae</taxon>
        <taxon>asterids</taxon>
        <taxon>lamiids</taxon>
        <taxon>Solanales</taxon>
        <taxon>Solanaceae</taxon>
        <taxon>Solanoideae</taxon>
        <taxon>Datureae</taxon>
        <taxon>Datura</taxon>
    </lineage>
</organism>
<feature type="non-terminal residue" evidence="1">
    <location>
        <position position="1"/>
    </location>
</feature>
<reference evidence="1 2" key="1">
    <citation type="journal article" date="2021" name="BMC Genomics">
        <title>Datura genome reveals duplications of psychoactive alkaloid biosynthetic genes and high mutation rate following tissue culture.</title>
        <authorList>
            <person name="Rajewski A."/>
            <person name="Carter-House D."/>
            <person name="Stajich J."/>
            <person name="Litt A."/>
        </authorList>
    </citation>
    <scope>NUCLEOTIDE SEQUENCE [LARGE SCALE GENOMIC DNA]</scope>
    <source>
        <strain evidence="1">AR-01</strain>
    </source>
</reference>
<name>A0ABS8VJT4_DATST</name>
<keyword evidence="2" id="KW-1185">Reference proteome</keyword>
<dbReference type="EMBL" id="JACEIK010005058">
    <property type="protein sequence ID" value="MCE0480630.1"/>
    <property type="molecule type" value="Genomic_DNA"/>
</dbReference>
<evidence type="ECO:0000313" key="2">
    <source>
        <dbReference type="Proteomes" id="UP000823775"/>
    </source>
</evidence>
<sequence length="87" mass="9896">VSRVLVSGLCELLPGKAYYERSLESRRYCLLIQFLMDHGVKKEEVDLRLLLASHLVEKLIDVAKVKEPNTLYIGPKVLTSGASRLRR</sequence>
<gene>
    <name evidence="1" type="ORF">HAX54_037649</name>
</gene>
<protein>
    <submittedName>
        <fullName evidence="1">Uncharacterized protein</fullName>
    </submittedName>
</protein>
<proteinExistence type="predicted"/>
<dbReference type="Proteomes" id="UP000823775">
    <property type="component" value="Unassembled WGS sequence"/>
</dbReference>
<accession>A0ABS8VJT4</accession>
<comment type="caution">
    <text evidence="1">The sequence shown here is derived from an EMBL/GenBank/DDBJ whole genome shotgun (WGS) entry which is preliminary data.</text>
</comment>